<dbReference type="EMBL" id="JANBOJ010000115">
    <property type="protein sequence ID" value="KAJ1722376.1"/>
    <property type="molecule type" value="Genomic_DNA"/>
</dbReference>
<dbReference type="SUPFAM" id="SSF50494">
    <property type="entry name" value="Trypsin-like serine proteases"/>
    <property type="match status" value="1"/>
</dbReference>
<sequence length="399" mass="43088">MAYGEQIISVATTDANNIATEKKYIRGMLAIDGAQTSCELVPLGQNAAFVAASCINQGQNHTYTAYMYDKQKPTSISAFNFTSSVVTFHSLYNRTTMANNIAIVKLSNPSGTSIESQMAMYDPALSQLQYSQITMDDRMTQWNPVYATEFETPVSTGCADYSAVYAQNPILFVCTTARGNFNTTGYKVPYGVAAVEDVAKEKYVYALYSHSVMDRAAIDSAQNVYSYYTVLSNYAAFAHAILGLSIEFQSNGAFVQAQVLQDPQVNVDLSIGAPGTKDGVLVSGDLYSREGEQTSATDVDATTTLDTIMVTQPSGSSSTDVEGNKNSEENNGKEKKRLSTGAIVGIAVGASVAGVVAAVIGFRYARDLIRQRSAERYWERSVRNLRSAKDILESSEAAA</sequence>
<dbReference type="Gene3D" id="2.40.10.10">
    <property type="entry name" value="Trypsin-like serine proteases"/>
    <property type="match status" value="1"/>
</dbReference>
<dbReference type="Proteomes" id="UP001149813">
    <property type="component" value="Unassembled WGS sequence"/>
</dbReference>
<proteinExistence type="predicted"/>
<feature type="compositionally biased region" description="Basic and acidic residues" evidence="1">
    <location>
        <begin position="322"/>
        <end position="333"/>
    </location>
</feature>
<organism evidence="3 4">
    <name type="scientific">Coemansia erecta</name>
    <dbReference type="NCBI Taxonomy" id="147472"/>
    <lineage>
        <taxon>Eukaryota</taxon>
        <taxon>Fungi</taxon>
        <taxon>Fungi incertae sedis</taxon>
        <taxon>Zoopagomycota</taxon>
        <taxon>Kickxellomycotina</taxon>
        <taxon>Kickxellomycetes</taxon>
        <taxon>Kickxellales</taxon>
        <taxon>Kickxellaceae</taxon>
        <taxon>Coemansia</taxon>
    </lineage>
</organism>
<accession>A0A9W7XZR3</accession>
<dbReference type="AlphaFoldDB" id="A0A9W7XZR3"/>
<evidence type="ECO:0000313" key="3">
    <source>
        <dbReference type="EMBL" id="KAJ1722376.1"/>
    </source>
</evidence>
<name>A0A9W7XZR3_9FUNG</name>
<evidence type="ECO:0000256" key="2">
    <source>
        <dbReference type="SAM" id="Phobius"/>
    </source>
</evidence>
<comment type="caution">
    <text evidence="3">The sequence shown here is derived from an EMBL/GenBank/DDBJ whole genome shotgun (WGS) entry which is preliminary data.</text>
</comment>
<dbReference type="OrthoDB" id="5598902at2759"/>
<evidence type="ECO:0000256" key="1">
    <source>
        <dbReference type="SAM" id="MobiDB-lite"/>
    </source>
</evidence>
<dbReference type="InterPro" id="IPR043504">
    <property type="entry name" value="Peptidase_S1_PA_chymotrypsin"/>
</dbReference>
<reference evidence="3" key="1">
    <citation type="submission" date="2022-07" db="EMBL/GenBank/DDBJ databases">
        <title>Phylogenomic reconstructions and comparative analyses of Kickxellomycotina fungi.</title>
        <authorList>
            <person name="Reynolds N.K."/>
            <person name="Stajich J.E."/>
            <person name="Barry K."/>
            <person name="Grigoriev I.V."/>
            <person name="Crous P."/>
            <person name="Smith M.E."/>
        </authorList>
    </citation>
    <scope>NUCLEOTIDE SEQUENCE</scope>
    <source>
        <strain evidence="3">NBRC 32514</strain>
    </source>
</reference>
<keyword evidence="2" id="KW-0812">Transmembrane</keyword>
<keyword evidence="2" id="KW-0472">Membrane</keyword>
<protein>
    <submittedName>
        <fullName evidence="3">Uncharacterized protein</fullName>
    </submittedName>
</protein>
<dbReference type="InterPro" id="IPR009003">
    <property type="entry name" value="Peptidase_S1_PA"/>
</dbReference>
<feature type="transmembrane region" description="Helical" evidence="2">
    <location>
        <begin position="341"/>
        <end position="362"/>
    </location>
</feature>
<feature type="compositionally biased region" description="Polar residues" evidence="1">
    <location>
        <begin position="310"/>
        <end position="321"/>
    </location>
</feature>
<keyword evidence="4" id="KW-1185">Reference proteome</keyword>
<feature type="region of interest" description="Disordered" evidence="1">
    <location>
        <begin position="310"/>
        <end position="335"/>
    </location>
</feature>
<gene>
    <name evidence="3" type="ORF">LPJ53_003207</name>
</gene>
<keyword evidence="2" id="KW-1133">Transmembrane helix</keyword>
<evidence type="ECO:0000313" key="4">
    <source>
        <dbReference type="Proteomes" id="UP001149813"/>
    </source>
</evidence>